<dbReference type="SUPFAM" id="SSF55811">
    <property type="entry name" value="Nudix"/>
    <property type="match status" value="1"/>
</dbReference>
<evidence type="ECO:0000256" key="4">
    <source>
        <dbReference type="ARBA" id="ARBA00022741"/>
    </source>
</evidence>
<keyword evidence="15" id="KW-0479">Metal-binding</keyword>
<comment type="similarity">
    <text evidence="2">Belongs to the small GTPase superfamily. SAR1 family.</text>
</comment>
<keyword evidence="3" id="KW-0813">Transport</keyword>
<evidence type="ECO:0000256" key="6">
    <source>
        <dbReference type="ARBA" id="ARBA00022824"/>
    </source>
</evidence>
<comment type="subcellular location">
    <subcellularLocation>
        <location evidence="1">Endoplasmic reticulum membrane</location>
        <topology evidence="1">Peripheral membrane protein</topology>
    </subcellularLocation>
    <subcellularLocation>
        <location evidence="12">Golgi apparatus</location>
        <location evidence="12">Golgi stack membrane</location>
        <topology evidence="12">Peripheral membrane protein</topology>
    </subcellularLocation>
</comment>
<evidence type="ECO:0000256" key="1">
    <source>
        <dbReference type="ARBA" id="ARBA00004406"/>
    </source>
</evidence>
<keyword evidence="15" id="KW-0460">Magnesium</keyword>
<feature type="binding site" evidence="14">
    <location>
        <position position="74"/>
    </location>
    <ligand>
        <name>GTP</name>
        <dbReference type="ChEBI" id="CHEBI:37565"/>
    </ligand>
</feature>
<proteinExistence type="inferred from homology"/>
<evidence type="ECO:0000256" key="2">
    <source>
        <dbReference type="ARBA" id="ARBA00007507"/>
    </source>
</evidence>
<dbReference type="FunFam" id="3.40.50.300:FF:000161">
    <property type="entry name" value="Small COPII coat GTPase"/>
    <property type="match status" value="1"/>
</dbReference>
<dbReference type="EMBL" id="CAJOBO010001285">
    <property type="protein sequence ID" value="CAF4360829.1"/>
    <property type="molecule type" value="Genomic_DNA"/>
</dbReference>
<reference evidence="17" key="1">
    <citation type="submission" date="2021-02" db="EMBL/GenBank/DDBJ databases">
        <authorList>
            <person name="Nowell W R."/>
        </authorList>
    </citation>
    <scope>NUCLEOTIDE SEQUENCE</scope>
</reference>
<evidence type="ECO:0000256" key="3">
    <source>
        <dbReference type="ARBA" id="ARBA00022448"/>
    </source>
</evidence>
<dbReference type="GO" id="GO:0032580">
    <property type="term" value="C:Golgi cisterna membrane"/>
    <property type="evidence" value="ECO:0007669"/>
    <property type="project" value="UniProtKB-SubCell"/>
</dbReference>
<sequence>MSFLWDWFTSILTSLGLHKKSGKLVFLGLDNAGKTTLLHMLKDDRLAQHVPTLHPTSEELVMGNMKFTTFDLGGHAQARRVWKDYFPAVDSVVFLVDAVDRTRFAEAKAELDSLLTDEQVVNAPIVVLGNKIDLPGAVSEQELRYVLGISTATTGKGNVPRSDVSGRPMELFMCSVLRREGYGEAFRWLSQYLNYISSTRQPPRIPSRSIVYLVSNPTNKYKIKLNHFYCRTSNGYTFDMSYKFLYFFFLFLIYTTYECDIWKAADCPQGPSKGDEDLMKSHLYTEEQLTIFCDASKEFADCVNEHLLCCDMRTEYAAALASLDVQLKRNAIRAGRYCSEFNETNPIQYKCRTTLQTIPGTRYRTTMRTIPVCNLEKAGTICSPIIENRVRFDRRWSAHEKTKWCRDAYEYHKCALSYITNCTITPVAADVAQMNVFLDYIEKSANRECPGGLYGSENEKNTSIKNDFNSLFFCSPKNNAHLACNQLPKKTQDYFPFRSATYQQLNNYSQTASVFIKRQINIFDRHPGRFFLKKTEIMNNRSNVQEYWRYRDSQNNGSTQTSIFVNKNIHIPSYLQISKRNENEYSRHRSAHCSISRSITRVDKPLKTHYKSRTLVYDKEAKRFLVPDDKVSWNVDFPDYKPVEYTTTKIQRNPKADSSDPSTITKFNQLDNKIDRRSFTGFYYIDPITQRPRNPIGRTGMTGRGRLYHWGPNHAGDPVVTRWKRDENGAVVYRQLNAYSSLKPVLEFVSIKRHDTKQWAIPGGMVDPGENVSETVRREFQEEAASDGIDPNNIKKLFTNGYKLYESYADDPRNTDNAWMETVAMHFHDDTGVLTDSINLHAGDDAEQVVWCEIHRALDLYASHKEFVKAAVDRLDAFW</sequence>
<evidence type="ECO:0000256" key="5">
    <source>
        <dbReference type="ARBA" id="ARBA00022801"/>
    </source>
</evidence>
<evidence type="ECO:0000313" key="17">
    <source>
        <dbReference type="EMBL" id="CAF4360829.1"/>
    </source>
</evidence>
<comment type="caution">
    <text evidence="17">The sequence shown here is derived from an EMBL/GenBank/DDBJ whole genome shotgun (WGS) entry which is preliminary data.</text>
</comment>
<evidence type="ECO:0000256" key="13">
    <source>
        <dbReference type="ARBA" id="ARBA00047660"/>
    </source>
</evidence>
<evidence type="ECO:0000313" key="18">
    <source>
        <dbReference type="Proteomes" id="UP000663851"/>
    </source>
</evidence>
<dbReference type="Pfam" id="PF25969">
    <property type="entry name" value="NUDT9_N"/>
    <property type="match status" value="1"/>
</dbReference>
<evidence type="ECO:0000256" key="10">
    <source>
        <dbReference type="ARBA" id="ARBA00023134"/>
    </source>
</evidence>
<dbReference type="SMART" id="SM00178">
    <property type="entry name" value="SAR"/>
    <property type="match status" value="1"/>
</dbReference>
<dbReference type="GO" id="GO:0005789">
    <property type="term" value="C:endoplasmic reticulum membrane"/>
    <property type="evidence" value="ECO:0007669"/>
    <property type="project" value="UniProtKB-SubCell"/>
</dbReference>
<keyword evidence="9" id="KW-0333">Golgi apparatus</keyword>
<dbReference type="AlphaFoldDB" id="A0A820LQP6"/>
<dbReference type="PANTHER" id="PTHR13030">
    <property type="entry name" value="NUDIX HYDROLASE"/>
    <property type="match status" value="1"/>
</dbReference>
<evidence type="ECO:0000256" key="8">
    <source>
        <dbReference type="ARBA" id="ARBA00022927"/>
    </source>
</evidence>
<dbReference type="Gene3D" id="3.40.50.300">
    <property type="entry name" value="P-loop containing nucleotide triphosphate hydrolases"/>
    <property type="match status" value="1"/>
</dbReference>
<gene>
    <name evidence="17" type="ORF">HFQ381_LOCUS17379</name>
</gene>
<dbReference type="InterPro" id="IPR027417">
    <property type="entry name" value="P-loop_NTPase"/>
</dbReference>
<dbReference type="InterPro" id="IPR000086">
    <property type="entry name" value="NUDIX_hydrolase_dom"/>
</dbReference>
<keyword evidence="11" id="KW-0472">Membrane</keyword>
<dbReference type="InterPro" id="IPR039989">
    <property type="entry name" value="NUDT9"/>
</dbReference>
<feature type="binding site" evidence="14">
    <location>
        <begin position="28"/>
        <end position="35"/>
    </location>
    <ligand>
        <name>GTP</name>
        <dbReference type="ChEBI" id="CHEBI:37565"/>
    </ligand>
</feature>
<dbReference type="PROSITE" id="PS51422">
    <property type="entry name" value="SAR1"/>
    <property type="match status" value="1"/>
</dbReference>
<dbReference type="Pfam" id="PF00025">
    <property type="entry name" value="Arf"/>
    <property type="match status" value="1"/>
</dbReference>
<accession>A0A820LQP6</accession>
<dbReference type="PROSITE" id="PS51462">
    <property type="entry name" value="NUDIX"/>
    <property type="match status" value="1"/>
</dbReference>
<dbReference type="Pfam" id="PF00293">
    <property type="entry name" value="NUDIX"/>
    <property type="match status" value="1"/>
</dbReference>
<keyword evidence="10 14" id="KW-0342">GTP-binding</keyword>
<keyword evidence="7" id="KW-0931">ER-Golgi transport</keyword>
<dbReference type="Proteomes" id="UP000663851">
    <property type="component" value="Unassembled WGS sequence"/>
</dbReference>
<feature type="binding site" evidence="15">
    <location>
        <position position="52"/>
    </location>
    <ligand>
        <name>Mg(2+)</name>
        <dbReference type="ChEBI" id="CHEBI:18420"/>
    </ligand>
</feature>
<keyword evidence="6" id="KW-0256">Endoplasmic reticulum</keyword>
<dbReference type="NCBIfam" id="TIGR00231">
    <property type="entry name" value="small_GTP"/>
    <property type="match status" value="1"/>
</dbReference>
<evidence type="ECO:0000256" key="7">
    <source>
        <dbReference type="ARBA" id="ARBA00022892"/>
    </source>
</evidence>
<dbReference type="CDD" id="cd03670">
    <property type="entry name" value="NUDIX_ADPRase_Nudt9"/>
    <property type="match status" value="1"/>
</dbReference>
<protein>
    <recommendedName>
        <fullName evidence="16">Nudix hydrolase domain-containing protein</fullName>
    </recommendedName>
</protein>
<dbReference type="InterPro" id="IPR005225">
    <property type="entry name" value="Small_GTP-bd"/>
</dbReference>
<evidence type="ECO:0000256" key="12">
    <source>
        <dbReference type="ARBA" id="ARBA00037843"/>
    </source>
</evidence>
<feature type="domain" description="Nudix hydrolase" evidence="16">
    <location>
        <begin position="723"/>
        <end position="874"/>
    </location>
</feature>
<dbReference type="GO" id="GO:0003925">
    <property type="term" value="F:G protein activity"/>
    <property type="evidence" value="ECO:0007669"/>
    <property type="project" value="UniProtKB-EC"/>
</dbReference>
<dbReference type="Gene3D" id="3.90.79.10">
    <property type="entry name" value="Nucleoside Triphosphate Pyrophosphohydrolase"/>
    <property type="match status" value="1"/>
</dbReference>
<evidence type="ECO:0000256" key="15">
    <source>
        <dbReference type="PIRSR" id="PIRSR606689-2"/>
    </source>
</evidence>
<organism evidence="17 18">
    <name type="scientific">Rotaria socialis</name>
    <dbReference type="NCBI Taxonomy" id="392032"/>
    <lineage>
        <taxon>Eukaryota</taxon>
        <taxon>Metazoa</taxon>
        <taxon>Spiralia</taxon>
        <taxon>Gnathifera</taxon>
        <taxon>Rotifera</taxon>
        <taxon>Eurotatoria</taxon>
        <taxon>Bdelloidea</taxon>
        <taxon>Philodinida</taxon>
        <taxon>Philodinidae</taxon>
        <taxon>Rotaria</taxon>
    </lineage>
</organism>
<comment type="catalytic activity">
    <reaction evidence="13">
        <text>GTP + H2O = GDP + phosphate + H(+)</text>
        <dbReference type="Rhea" id="RHEA:19669"/>
        <dbReference type="ChEBI" id="CHEBI:15377"/>
        <dbReference type="ChEBI" id="CHEBI:15378"/>
        <dbReference type="ChEBI" id="CHEBI:37565"/>
        <dbReference type="ChEBI" id="CHEBI:43474"/>
        <dbReference type="ChEBI" id="CHEBI:58189"/>
        <dbReference type="EC" id="3.6.5.2"/>
    </reaction>
    <physiologicalReaction direction="left-to-right" evidence="13">
        <dbReference type="Rhea" id="RHEA:19670"/>
    </physiologicalReaction>
</comment>
<dbReference type="GO" id="GO:0046872">
    <property type="term" value="F:metal ion binding"/>
    <property type="evidence" value="ECO:0007669"/>
    <property type="project" value="UniProtKB-KW"/>
</dbReference>
<dbReference type="GO" id="GO:0047631">
    <property type="term" value="F:ADP-ribose diphosphatase activity"/>
    <property type="evidence" value="ECO:0007669"/>
    <property type="project" value="InterPro"/>
</dbReference>
<evidence type="ECO:0000256" key="11">
    <source>
        <dbReference type="ARBA" id="ARBA00023136"/>
    </source>
</evidence>
<dbReference type="GO" id="GO:0016192">
    <property type="term" value="P:vesicle-mediated transport"/>
    <property type="evidence" value="ECO:0007669"/>
    <property type="project" value="UniProtKB-KW"/>
</dbReference>
<dbReference type="PANTHER" id="PTHR13030:SF8">
    <property type="entry name" value="ADP-RIBOSE PYROPHOSPHATASE, MITOCHONDRIAL"/>
    <property type="match status" value="1"/>
</dbReference>
<dbReference type="GO" id="GO:0015031">
    <property type="term" value="P:protein transport"/>
    <property type="evidence" value="ECO:0007669"/>
    <property type="project" value="UniProtKB-KW"/>
</dbReference>
<evidence type="ECO:0000259" key="16">
    <source>
        <dbReference type="PROSITE" id="PS51462"/>
    </source>
</evidence>
<dbReference type="InterPro" id="IPR015797">
    <property type="entry name" value="NUDIX_hydrolase-like_dom_sf"/>
</dbReference>
<feature type="binding site" evidence="15">
    <location>
        <position position="35"/>
    </location>
    <ligand>
        <name>Mg(2+)</name>
        <dbReference type="ChEBI" id="CHEBI:18420"/>
    </ligand>
</feature>
<feature type="binding site" evidence="14">
    <location>
        <begin position="130"/>
        <end position="133"/>
    </location>
    <ligand>
        <name>GTP</name>
        <dbReference type="ChEBI" id="CHEBI:37565"/>
    </ligand>
</feature>
<evidence type="ECO:0000256" key="14">
    <source>
        <dbReference type="PIRSR" id="PIRSR606689-1"/>
    </source>
</evidence>
<keyword evidence="4 14" id="KW-0547">Nucleotide-binding</keyword>
<keyword evidence="5" id="KW-0378">Hydrolase</keyword>
<dbReference type="InterPro" id="IPR006689">
    <property type="entry name" value="Small_GTPase_ARF/SAR"/>
</dbReference>
<dbReference type="PROSITE" id="PS51417">
    <property type="entry name" value="ARF"/>
    <property type="match status" value="1"/>
</dbReference>
<dbReference type="PRINTS" id="PR00328">
    <property type="entry name" value="SAR1GTPBP"/>
</dbReference>
<dbReference type="CDD" id="cd00879">
    <property type="entry name" value="Sar1"/>
    <property type="match status" value="1"/>
</dbReference>
<dbReference type="SUPFAM" id="SSF52540">
    <property type="entry name" value="P-loop containing nucleoside triphosphate hydrolases"/>
    <property type="match status" value="1"/>
</dbReference>
<dbReference type="SMART" id="SM00177">
    <property type="entry name" value="ARF"/>
    <property type="match status" value="1"/>
</dbReference>
<name>A0A820LQP6_9BILA</name>
<evidence type="ECO:0000256" key="9">
    <source>
        <dbReference type="ARBA" id="ARBA00023034"/>
    </source>
</evidence>
<keyword evidence="8" id="KW-0653">Protein transport</keyword>
<dbReference type="GO" id="GO:0005525">
    <property type="term" value="F:GTP binding"/>
    <property type="evidence" value="ECO:0007669"/>
    <property type="project" value="UniProtKB-KW"/>
</dbReference>